<evidence type="ECO:0000313" key="4">
    <source>
        <dbReference type="Proteomes" id="UP000789508"/>
    </source>
</evidence>
<evidence type="ECO:0000313" key="3">
    <source>
        <dbReference type="EMBL" id="CAG8648561.1"/>
    </source>
</evidence>
<feature type="transmembrane region" description="Helical" evidence="2">
    <location>
        <begin position="576"/>
        <end position="597"/>
    </location>
</feature>
<accession>A0A9N9DPF7</accession>
<dbReference type="Proteomes" id="UP000789508">
    <property type="component" value="Unassembled WGS sequence"/>
</dbReference>
<feature type="transmembrane region" description="Helical" evidence="2">
    <location>
        <begin position="446"/>
        <end position="463"/>
    </location>
</feature>
<keyword evidence="2" id="KW-0812">Transmembrane</keyword>
<name>A0A9N9DPF7_9GLOM</name>
<reference evidence="3" key="1">
    <citation type="submission" date="2021-06" db="EMBL/GenBank/DDBJ databases">
        <authorList>
            <person name="Kallberg Y."/>
            <person name="Tangrot J."/>
            <person name="Rosling A."/>
        </authorList>
    </citation>
    <scope>NUCLEOTIDE SEQUENCE</scope>
    <source>
        <strain evidence="3">FL130A</strain>
    </source>
</reference>
<evidence type="ECO:0000256" key="2">
    <source>
        <dbReference type="SAM" id="Phobius"/>
    </source>
</evidence>
<sequence>MAWNEQNQRNEIVFSPTAYRPSRYNANTQQVEEEVVNRIYTGNYEDTKDFYKDEVEKRKLHDDLIELGTGSIVESSKTTTITPPRVLKTVTERNNPASMVEDEAVDAIPRTSVNNNTYVQADNVPVVLTQNYWQNLDLNERHAIAQMLRVPMNEWDIADANGVPMLPQTFAHMEAGGRPYQINITTRTAVQYDANAQLQRTEQKRKFVQILQPGLKTTNEQNVVRVPETRIEEEYPGRYSNVRLEEKIRAAALRYIDRVIARYNTPVNTLDVTNREDLAEVVADMWIEFVKKVDEEVYLYKQSFTSVVAQRRETGMHQPTGRQTELEHMQAMLTVSRNLAGVDGKPCYLIITAEFLLFDCKTPEIWERLAQFDQHVRRLPYVFKSPRTMDLMRSRIKHLVALDSRYFPHPDSSIVKEGVRVNLVRILVAQILYILDTLITRPLSRWPLFMLFNLLVLAMGIYTKNLYVVMAYFVVLFLFILANLLTRNKEIGYHGDDEDNEPHNFQPIPFGFGGIIDRAHWALVPPTPTLDRDCASFYDRLSHLICPPIRPELNGVGENQWPLRRTYDGFGELREYLFLLSGIYYFILFVLIFIQGLAPYTTLIPTFVYIISSYLVNKYCLVGVDQLDRHLAFLVRIGINIPVAFQDYMIPFLARWLTFWSREITDQYDIQQSELEVESEEDQQSQSEVDTGAGVVRHQDQQATCVQQGCQQQPHDCGYCMIHHGCTGDGCWSCRELNMPYCGGLQCTGSSQSTPGSVDSFEQLLNTQQALATNLVTIRGPQPATREVVQQVEENFWVTMTRRHEEQKQKIKRASLYIANTIENGFNTVVETISTWEPKIVLFTLFTIFILSGAIIIVAQLPWGKIVHGTPEADPTITIGPPIGDGPSVYPLPTFTTNTEEVGKPTSTSKPTTST</sequence>
<evidence type="ECO:0000256" key="1">
    <source>
        <dbReference type="SAM" id="MobiDB-lite"/>
    </source>
</evidence>
<proteinExistence type="predicted"/>
<keyword evidence="2" id="KW-1133">Transmembrane helix</keyword>
<dbReference type="AlphaFoldDB" id="A0A9N9DPF7"/>
<feature type="non-terminal residue" evidence="3">
    <location>
        <position position="915"/>
    </location>
</feature>
<feature type="region of interest" description="Disordered" evidence="1">
    <location>
        <begin position="896"/>
        <end position="915"/>
    </location>
</feature>
<feature type="transmembrane region" description="Helical" evidence="2">
    <location>
        <begin position="603"/>
        <end position="621"/>
    </location>
</feature>
<gene>
    <name evidence="3" type="ORF">ALEPTO_LOCUS9938</name>
</gene>
<feature type="transmembrane region" description="Helical" evidence="2">
    <location>
        <begin position="840"/>
        <end position="863"/>
    </location>
</feature>
<feature type="compositionally biased region" description="Low complexity" evidence="1">
    <location>
        <begin position="904"/>
        <end position="915"/>
    </location>
</feature>
<keyword evidence="2" id="KW-0472">Membrane</keyword>
<keyword evidence="4" id="KW-1185">Reference proteome</keyword>
<dbReference type="EMBL" id="CAJVPS010009241">
    <property type="protein sequence ID" value="CAG8648561.1"/>
    <property type="molecule type" value="Genomic_DNA"/>
</dbReference>
<organism evidence="3 4">
    <name type="scientific">Ambispora leptoticha</name>
    <dbReference type="NCBI Taxonomy" id="144679"/>
    <lineage>
        <taxon>Eukaryota</taxon>
        <taxon>Fungi</taxon>
        <taxon>Fungi incertae sedis</taxon>
        <taxon>Mucoromycota</taxon>
        <taxon>Glomeromycotina</taxon>
        <taxon>Glomeromycetes</taxon>
        <taxon>Archaeosporales</taxon>
        <taxon>Ambisporaceae</taxon>
        <taxon>Ambispora</taxon>
    </lineage>
</organism>
<comment type="caution">
    <text evidence="3">The sequence shown here is derived from an EMBL/GenBank/DDBJ whole genome shotgun (WGS) entry which is preliminary data.</text>
</comment>
<feature type="transmembrane region" description="Helical" evidence="2">
    <location>
        <begin position="469"/>
        <end position="486"/>
    </location>
</feature>
<protein>
    <submittedName>
        <fullName evidence="3">3222_t:CDS:1</fullName>
    </submittedName>
</protein>